<protein>
    <recommendedName>
        <fullName evidence="5">6-phosphogluconolactonase</fullName>
    </recommendedName>
</protein>
<dbReference type="Proteomes" id="UP000009875">
    <property type="component" value="Unassembled WGS sequence"/>
</dbReference>
<name>K9EQW9_9LACT</name>
<evidence type="ECO:0008006" key="5">
    <source>
        <dbReference type="Google" id="ProtNLM"/>
    </source>
</evidence>
<dbReference type="GO" id="GO:0017057">
    <property type="term" value="F:6-phosphogluconolactonase activity"/>
    <property type="evidence" value="ECO:0007669"/>
    <property type="project" value="TreeGrafter"/>
</dbReference>
<dbReference type="PANTHER" id="PTHR30344">
    <property type="entry name" value="6-PHOSPHOGLUCONOLACTONASE-RELATED"/>
    <property type="match status" value="1"/>
</dbReference>
<dbReference type="Gene3D" id="2.130.10.10">
    <property type="entry name" value="YVTN repeat-like/Quinoprotein amine dehydrogenase"/>
    <property type="match status" value="1"/>
</dbReference>
<dbReference type="InterPro" id="IPR050282">
    <property type="entry name" value="Cycloisomerase_2"/>
</dbReference>
<sequence length="344" mass="38494">MIKKILLGTYTRGESQGIYQIELDPSQKILNNLQLVQEIDNPTYLSLNQDKTLLFSVVKEGDQGGVASFKKERDGSYQLQDKALQKGPAPCYLAYDQDRHLLYSANYHLGSLQVYRVDPQGHIGLTDSLSHQGSGPHPNQEAPHAHYFDQSPDGNYLISCDLGTDQVQTYQVNQEGKISQIACLDLEPGSGPRHLAFHPDGSHAYLFTELTSQIYLLNYQSDQGSFKILDQVSSLPEDFEGENSGAAIKLTQDGKYLYASNRGHNSLVAYQVQDNYTLTDPAWTPTYGQTPRDFTLSLEEDLVLVGHQDQNVLTLFERKAKDGRLSLLEKDVYAPEVVCLKFLN</sequence>
<comment type="caution">
    <text evidence="3">The sequence shown here is derived from an EMBL/GenBank/DDBJ whole genome shotgun (WGS) entry which is preliminary data.</text>
</comment>
<evidence type="ECO:0000313" key="4">
    <source>
        <dbReference type="Proteomes" id="UP000009875"/>
    </source>
</evidence>
<dbReference type="InterPro" id="IPR019405">
    <property type="entry name" value="Lactonase_7-beta_prop"/>
</dbReference>
<comment type="similarity">
    <text evidence="1">Belongs to the cycloisomerase 2 family.</text>
</comment>
<dbReference type="InterPro" id="IPR011048">
    <property type="entry name" value="Haem_d1_sf"/>
</dbReference>
<dbReference type="PANTHER" id="PTHR30344:SF1">
    <property type="entry name" value="6-PHOSPHOGLUCONOLACTONASE"/>
    <property type="match status" value="1"/>
</dbReference>
<dbReference type="SUPFAM" id="SSF51004">
    <property type="entry name" value="C-terminal (heme d1) domain of cytochrome cd1-nitrite reductase"/>
    <property type="match status" value="1"/>
</dbReference>
<accession>K9EQW9</accession>
<dbReference type="InterPro" id="IPR015943">
    <property type="entry name" value="WD40/YVTN_repeat-like_dom_sf"/>
</dbReference>
<evidence type="ECO:0000256" key="1">
    <source>
        <dbReference type="ARBA" id="ARBA00005564"/>
    </source>
</evidence>
<reference evidence="3 4" key="1">
    <citation type="submission" date="2012-09" db="EMBL/GenBank/DDBJ databases">
        <title>The Genome Sequence of Alloiococcus otitis ATCC 51267.</title>
        <authorList>
            <consortium name="The Broad Institute Genome Sequencing Platform"/>
            <person name="Earl A."/>
            <person name="Ward D."/>
            <person name="Feldgarden M."/>
            <person name="Gevers D."/>
            <person name="Huys G."/>
            <person name="Walker B."/>
            <person name="Young S.K."/>
            <person name="Zeng Q."/>
            <person name="Gargeya S."/>
            <person name="Fitzgerald M."/>
            <person name="Haas B."/>
            <person name="Abouelleil A."/>
            <person name="Alvarado L."/>
            <person name="Arachchi H.M."/>
            <person name="Berlin A.M."/>
            <person name="Chapman S.B."/>
            <person name="Goldberg J."/>
            <person name="Griggs A."/>
            <person name="Gujja S."/>
            <person name="Hansen M."/>
            <person name="Howarth C."/>
            <person name="Imamovic A."/>
            <person name="Larimer J."/>
            <person name="McCowen C."/>
            <person name="Montmayeur A."/>
            <person name="Murphy C."/>
            <person name="Neiman D."/>
            <person name="Pearson M."/>
            <person name="Priest M."/>
            <person name="Roberts A."/>
            <person name="Saif S."/>
            <person name="Shea T."/>
            <person name="Sisk P."/>
            <person name="Sykes S."/>
            <person name="Wortman J."/>
            <person name="Nusbaum C."/>
            <person name="Birren B."/>
        </authorList>
    </citation>
    <scope>NUCLEOTIDE SEQUENCE [LARGE SCALE GENOMIC DNA]</scope>
    <source>
        <strain evidence="3 4">ATCC 51267</strain>
    </source>
</reference>
<dbReference type="HOGENOM" id="CLU_038716_3_1_9"/>
<dbReference type="AlphaFoldDB" id="K9EQW9"/>
<evidence type="ECO:0000313" key="3">
    <source>
        <dbReference type="EMBL" id="EKU93302.1"/>
    </source>
</evidence>
<dbReference type="STRING" id="883081.HMPREF9698_01050"/>
<dbReference type="eggNOG" id="COG2706">
    <property type="taxonomic scope" value="Bacteria"/>
</dbReference>
<organism evidence="3 4">
    <name type="scientific">Alloiococcus otitis ATCC 51267</name>
    <dbReference type="NCBI Taxonomy" id="883081"/>
    <lineage>
        <taxon>Bacteria</taxon>
        <taxon>Bacillati</taxon>
        <taxon>Bacillota</taxon>
        <taxon>Bacilli</taxon>
        <taxon>Lactobacillales</taxon>
        <taxon>Carnobacteriaceae</taxon>
        <taxon>Alloiococcus</taxon>
    </lineage>
</organism>
<dbReference type="GO" id="GO:0005829">
    <property type="term" value="C:cytosol"/>
    <property type="evidence" value="ECO:0007669"/>
    <property type="project" value="TreeGrafter"/>
</dbReference>
<dbReference type="EMBL" id="AGXA01000021">
    <property type="protein sequence ID" value="EKU93302.1"/>
    <property type="molecule type" value="Genomic_DNA"/>
</dbReference>
<evidence type="ECO:0000256" key="2">
    <source>
        <dbReference type="SAM" id="MobiDB-lite"/>
    </source>
</evidence>
<dbReference type="RefSeq" id="WP_003778082.1">
    <property type="nucleotide sequence ID" value="NZ_JH992959.1"/>
</dbReference>
<proteinExistence type="inferred from homology"/>
<keyword evidence="4" id="KW-1185">Reference proteome</keyword>
<feature type="region of interest" description="Disordered" evidence="2">
    <location>
        <begin position="125"/>
        <end position="148"/>
    </location>
</feature>
<gene>
    <name evidence="3" type="ORF">HMPREF9698_01050</name>
</gene>
<dbReference type="Pfam" id="PF10282">
    <property type="entry name" value="Lactonase"/>
    <property type="match status" value="1"/>
</dbReference>